<reference evidence="3" key="1">
    <citation type="submission" date="2020-10" db="EMBL/GenBank/DDBJ databases">
        <authorList>
            <person name="Gilroy R."/>
        </authorList>
    </citation>
    <scope>NUCLEOTIDE SEQUENCE</scope>
    <source>
        <strain evidence="3">CHK176-6737</strain>
    </source>
</reference>
<accession>A0A9D1MVP5</accession>
<proteinExistence type="predicted"/>
<dbReference type="EMBL" id="DVNM01000035">
    <property type="protein sequence ID" value="HIU69580.1"/>
    <property type="molecule type" value="Genomic_DNA"/>
</dbReference>
<dbReference type="Gene3D" id="1.10.260.40">
    <property type="entry name" value="lambda repressor-like DNA-binding domains"/>
    <property type="match status" value="1"/>
</dbReference>
<dbReference type="GO" id="GO:0003677">
    <property type="term" value="F:DNA binding"/>
    <property type="evidence" value="ECO:0007669"/>
    <property type="project" value="UniProtKB-KW"/>
</dbReference>
<protein>
    <submittedName>
        <fullName evidence="3">Helix-turn-helix transcriptional regulator</fullName>
    </submittedName>
</protein>
<dbReference type="PANTHER" id="PTHR46558:SF11">
    <property type="entry name" value="HTH-TYPE TRANSCRIPTIONAL REGULATOR XRE"/>
    <property type="match status" value="1"/>
</dbReference>
<dbReference type="PANTHER" id="PTHR46558">
    <property type="entry name" value="TRACRIPTIONAL REGULATORY PROTEIN-RELATED-RELATED"/>
    <property type="match status" value="1"/>
</dbReference>
<dbReference type="SMART" id="SM00530">
    <property type="entry name" value="HTH_XRE"/>
    <property type="match status" value="1"/>
</dbReference>
<comment type="caution">
    <text evidence="3">The sequence shown here is derived from an EMBL/GenBank/DDBJ whole genome shotgun (WGS) entry which is preliminary data.</text>
</comment>
<reference evidence="3" key="2">
    <citation type="journal article" date="2021" name="PeerJ">
        <title>Extensive microbial diversity within the chicken gut microbiome revealed by metagenomics and culture.</title>
        <authorList>
            <person name="Gilroy R."/>
            <person name="Ravi A."/>
            <person name="Getino M."/>
            <person name="Pursley I."/>
            <person name="Horton D.L."/>
            <person name="Alikhan N.F."/>
            <person name="Baker D."/>
            <person name="Gharbi K."/>
            <person name="Hall N."/>
            <person name="Watson M."/>
            <person name="Adriaenssens E.M."/>
            <person name="Foster-Nyarko E."/>
            <person name="Jarju S."/>
            <person name="Secka A."/>
            <person name="Antonio M."/>
            <person name="Oren A."/>
            <person name="Chaudhuri R.R."/>
            <person name="La Ragione R."/>
            <person name="Hildebrand F."/>
            <person name="Pallen M.J."/>
        </authorList>
    </citation>
    <scope>NUCLEOTIDE SEQUENCE</scope>
    <source>
        <strain evidence="3">CHK176-6737</strain>
    </source>
</reference>
<dbReference type="Proteomes" id="UP000824125">
    <property type="component" value="Unassembled WGS sequence"/>
</dbReference>
<gene>
    <name evidence="3" type="ORF">IAD23_06450</name>
</gene>
<dbReference type="AlphaFoldDB" id="A0A9D1MVP5"/>
<dbReference type="InterPro" id="IPR001387">
    <property type="entry name" value="Cro/C1-type_HTH"/>
</dbReference>
<dbReference type="SUPFAM" id="SSF47413">
    <property type="entry name" value="lambda repressor-like DNA-binding domains"/>
    <property type="match status" value="1"/>
</dbReference>
<sequence length="163" mass="17373">MGSLNIGKNIAALRKEKNMTQEDLAGALGVSAQAVSKWENENSCPDISLLTKIADLFGVTVDELLRNEAAQIHSKTAAVVPSGIKPRANRKLNITVEQPNGKKTSVHIPFGLVDLGMKIGSAFGLGEEVAGRVSAVLRSAEFTEKEIITVDGENGEHITIRVV</sequence>
<dbReference type="CDD" id="cd00093">
    <property type="entry name" value="HTH_XRE"/>
    <property type="match status" value="1"/>
</dbReference>
<evidence type="ECO:0000256" key="1">
    <source>
        <dbReference type="ARBA" id="ARBA00023125"/>
    </source>
</evidence>
<evidence type="ECO:0000313" key="3">
    <source>
        <dbReference type="EMBL" id="HIU69580.1"/>
    </source>
</evidence>
<dbReference type="PROSITE" id="PS50943">
    <property type="entry name" value="HTH_CROC1"/>
    <property type="match status" value="1"/>
</dbReference>
<dbReference type="InterPro" id="IPR010982">
    <property type="entry name" value="Lambda_DNA-bd_dom_sf"/>
</dbReference>
<evidence type="ECO:0000313" key="4">
    <source>
        <dbReference type="Proteomes" id="UP000824125"/>
    </source>
</evidence>
<evidence type="ECO:0000259" key="2">
    <source>
        <dbReference type="PROSITE" id="PS50943"/>
    </source>
</evidence>
<name>A0A9D1MVP5_9FIRM</name>
<keyword evidence="1" id="KW-0238">DNA-binding</keyword>
<feature type="domain" description="HTH cro/C1-type" evidence="2">
    <location>
        <begin position="10"/>
        <end position="64"/>
    </location>
</feature>
<dbReference type="Pfam" id="PF01381">
    <property type="entry name" value="HTH_3"/>
    <property type="match status" value="1"/>
</dbReference>
<organism evidence="3 4">
    <name type="scientific">Candidatus Scybalenecus merdavium</name>
    <dbReference type="NCBI Taxonomy" id="2840939"/>
    <lineage>
        <taxon>Bacteria</taxon>
        <taxon>Bacillati</taxon>
        <taxon>Bacillota</taxon>
        <taxon>Clostridia</taxon>
        <taxon>Eubacteriales</taxon>
        <taxon>Oscillospiraceae</taxon>
        <taxon>Oscillospiraceae incertae sedis</taxon>
        <taxon>Candidatus Scybalenecus</taxon>
    </lineage>
</organism>